<dbReference type="RefSeq" id="WP_147238068.1">
    <property type="nucleotide sequence ID" value="NZ_VOQS01000005.1"/>
</dbReference>
<sequence length="106" mass="11612">MVEPVKQINDLSFEEAAALLHVSQAYFKTLIAEGKLGDNSLTSTGQGRISRTAVLEYKADMRARQKEGLNTMMKASVRSGLYDEELKDLPRRGGAQADRPDESPAA</sequence>
<comment type="caution">
    <text evidence="2">The sequence shown here is derived from an EMBL/GenBank/DDBJ whole genome shotgun (WGS) entry which is preliminary data.</text>
</comment>
<gene>
    <name evidence="2" type="ORF">FRZ40_40760</name>
</gene>
<feature type="region of interest" description="Disordered" evidence="1">
    <location>
        <begin position="83"/>
        <end position="106"/>
    </location>
</feature>
<protein>
    <submittedName>
        <fullName evidence="2">Helix-turn-helix domain-containing protein</fullName>
    </submittedName>
</protein>
<dbReference type="AlphaFoldDB" id="A0A5C6V5R9"/>
<accession>A0A5C6V5R9</accession>
<evidence type="ECO:0000313" key="3">
    <source>
        <dbReference type="Proteomes" id="UP000321776"/>
    </source>
</evidence>
<proteinExistence type="predicted"/>
<dbReference type="Proteomes" id="UP000321776">
    <property type="component" value="Unassembled WGS sequence"/>
</dbReference>
<organism evidence="2 3">
    <name type="scientific">Paraburkholderia azotifigens</name>
    <dbReference type="NCBI Taxonomy" id="2057004"/>
    <lineage>
        <taxon>Bacteria</taxon>
        <taxon>Pseudomonadati</taxon>
        <taxon>Pseudomonadota</taxon>
        <taxon>Betaproteobacteria</taxon>
        <taxon>Burkholderiales</taxon>
        <taxon>Burkholderiaceae</taxon>
        <taxon>Paraburkholderia</taxon>
    </lineage>
</organism>
<evidence type="ECO:0000256" key="1">
    <source>
        <dbReference type="SAM" id="MobiDB-lite"/>
    </source>
</evidence>
<name>A0A5C6V5R9_9BURK</name>
<evidence type="ECO:0000313" key="2">
    <source>
        <dbReference type="EMBL" id="TXC80592.1"/>
    </source>
</evidence>
<dbReference type="EMBL" id="VOQS01000005">
    <property type="protein sequence ID" value="TXC80592.1"/>
    <property type="molecule type" value="Genomic_DNA"/>
</dbReference>
<reference evidence="2 3" key="1">
    <citation type="journal article" date="2018" name="Int. J. Syst. Evol. Microbiol.">
        <title>Paraburkholderia azotifigens sp. nov., a nitrogen-fixing bacterium isolated from paddy soil.</title>
        <authorList>
            <person name="Choi G.M."/>
            <person name="Im W.T."/>
        </authorList>
    </citation>
    <scope>NUCLEOTIDE SEQUENCE [LARGE SCALE GENOMIC DNA]</scope>
    <source>
        <strain evidence="2 3">NF 2-5-3</strain>
    </source>
</reference>